<accession>A0A392TW98</accession>
<keyword evidence="2" id="KW-1185">Reference proteome</keyword>
<dbReference type="EMBL" id="LXQA010658856">
    <property type="protein sequence ID" value="MCI64570.1"/>
    <property type="molecule type" value="Genomic_DNA"/>
</dbReference>
<protein>
    <submittedName>
        <fullName evidence="1">Uncharacterized protein</fullName>
    </submittedName>
</protein>
<evidence type="ECO:0000313" key="1">
    <source>
        <dbReference type="EMBL" id="MCI64570.1"/>
    </source>
</evidence>
<name>A0A392TW98_9FABA</name>
<reference evidence="1 2" key="1">
    <citation type="journal article" date="2018" name="Front. Plant Sci.">
        <title>Red Clover (Trifolium pratense) and Zigzag Clover (T. medium) - A Picture of Genomic Similarities and Differences.</title>
        <authorList>
            <person name="Dluhosova J."/>
            <person name="Istvanek J."/>
            <person name="Nedelnik J."/>
            <person name="Repkova J."/>
        </authorList>
    </citation>
    <scope>NUCLEOTIDE SEQUENCE [LARGE SCALE GENOMIC DNA]</scope>
    <source>
        <strain evidence="2">cv. 10/8</strain>
        <tissue evidence="1">Leaf</tissue>
    </source>
</reference>
<evidence type="ECO:0000313" key="2">
    <source>
        <dbReference type="Proteomes" id="UP000265520"/>
    </source>
</evidence>
<comment type="caution">
    <text evidence="1">The sequence shown here is derived from an EMBL/GenBank/DDBJ whole genome shotgun (WGS) entry which is preliminary data.</text>
</comment>
<dbReference type="AlphaFoldDB" id="A0A392TW98"/>
<dbReference type="Proteomes" id="UP000265520">
    <property type="component" value="Unassembled WGS sequence"/>
</dbReference>
<proteinExistence type="predicted"/>
<sequence>RRAQLRPELGVHVLALPSAPSLAPPEPGAGHCSQVDFSLTYDGLCTRSLFCSVFRVDFDSGIILE</sequence>
<feature type="non-terminal residue" evidence="1">
    <location>
        <position position="1"/>
    </location>
</feature>
<organism evidence="1 2">
    <name type="scientific">Trifolium medium</name>
    <dbReference type="NCBI Taxonomy" id="97028"/>
    <lineage>
        <taxon>Eukaryota</taxon>
        <taxon>Viridiplantae</taxon>
        <taxon>Streptophyta</taxon>
        <taxon>Embryophyta</taxon>
        <taxon>Tracheophyta</taxon>
        <taxon>Spermatophyta</taxon>
        <taxon>Magnoliopsida</taxon>
        <taxon>eudicotyledons</taxon>
        <taxon>Gunneridae</taxon>
        <taxon>Pentapetalae</taxon>
        <taxon>rosids</taxon>
        <taxon>fabids</taxon>
        <taxon>Fabales</taxon>
        <taxon>Fabaceae</taxon>
        <taxon>Papilionoideae</taxon>
        <taxon>50 kb inversion clade</taxon>
        <taxon>NPAAA clade</taxon>
        <taxon>Hologalegina</taxon>
        <taxon>IRL clade</taxon>
        <taxon>Trifolieae</taxon>
        <taxon>Trifolium</taxon>
    </lineage>
</organism>